<evidence type="ECO:0000313" key="1">
    <source>
        <dbReference type="EMBL" id="KAJ0185978.1"/>
    </source>
</evidence>
<sequence>MFQEQARTVRFNVVQSILGHKQQENGYVSSHALKFKGYLDFIERLGFPFTHELAINVILISLTSSYKQFTMTYCMNDLEKRTMEPYGILKIPEERIVSLSNTSSTSPLLAIREAGS</sequence>
<name>A0A9R1UFA8_LACSA</name>
<evidence type="ECO:0000313" key="2">
    <source>
        <dbReference type="Proteomes" id="UP000235145"/>
    </source>
</evidence>
<reference evidence="1 2" key="1">
    <citation type="journal article" date="2017" name="Nat. Commun.">
        <title>Genome assembly with in vitro proximity ligation data and whole-genome triplication in lettuce.</title>
        <authorList>
            <person name="Reyes-Chin-Wo S."/>
            <person name="Wang Z."/>
            <person name="Yang X."/>
            <person name="Kozik A."/>
            <person name="Arikit S."/>
            <person name="Song C."/>
            <person name="Xia L."/>
            <person name="Froenicke L."/>
            <person name="Lavelle D.O."/>
            <person name="Truco M.J."/>
            <person name="Xia R."/>
            <person name="Zhu S."/>
            <person name="Xu C."/>
            <person name="Xu H."/>
            <person name="Xu X."/>
            <person name="Cox K."/>
            <person name="Korf I."/>
            <person name="Meyers B.C."/>
            <person name="Michelmore R.W."/>
        </authorList>
    </citation>
    <scope>NUCLEOTIDE SEQUENCE [LARGE SCALE GENOMIC DNA]</scope>
    <source>
        <strain evidence="2">cv. Salinas</strain>
        <tissue evidence="1">Seedlings</tissue>
    </source>
</reference>
<dbReference type="Proteomes" id="UP000235145">
    <property type="component" value="Unassembled WGS sequence"/>
</dbReference>
<protein>
    <submittedName>
        <fullName evidence="1">Uncharacterized protein</fullName>
    </submittedName>
</protein>
<accession>A0A9R1UFA8</accession>
<proteinExistence type="predicted"/>
<comment type="caution">
    <text evidence="1">The sequence shown here is derived from an EMBL/GenBank/DDBJ whole genome shotgun (WGS) entry which is preliminary data.</text>
</comment>
<organism evidence="1 2">
    <name type="scientific">Lactuca sativa</name>
    <name type="common">Garden lettuce</name>
    <dbReference type="NCBI Taxonomy" id="4236"/>
    <lineage>
        <taxon>Eukaryota</taxon>
        <taxon>Viridiplantae</taxon>
        <taxon>Streptophyta</taxon>
        <taxon>Embryophyta</taxon>
        <taxon>Tracheophyta</taxon>
        <taxon>Spermatophyta</taxon>
        <taxon>Magnoliopsida</taxon>
        <taxon>eudicotyledons</taxon>
        <taxon>Gunneridae</taxon>
        <taxon>Pentapetalae</taxon>
        <taxon>asterids</taxon>
        <taxon>campanulids</taxon>
        <taxon>Asterales</taxon>
        <taxon>Asteraceae</taxon>
        <taxon>Cichorioideae</taxon>
        <taxon>Cichorieae</taxon>
        <taxon>Lactucinae</taxon>
        <taxon>Lactuca</taxon>
    </lineage>
</organism>
<dbReference type="EMBL" id="NBSK02000009">
    <property type="protein sequence ID" value="KAJ0185978.1"/>
    <property type="molecule type" value="Genomic_DNA"/>
</dbReference>
<keyword evidence="2" id="KW-1185">Reference proteome</keyword>
<gene>
    <name evidence="1" type="ORF">LSAT_V11C900490460</name>
</gene>
<dbReference type="AlphaFoldDB" id="A0A9R1UFA8"/>